<evidence type="ECO:0000313" key="23">
    <source>
        <dbReference type="EMBL" id="CAB3266368.1"/>
    </source>
</evidence>
<dbReference type="EMBL" id="LR790506">
    <property type="protein sequence ID" value="CAB3266368.1"/>
    <property type="molecule type" value="mRNA"/>
</dbReference>
<feature type="coiled-coil region" evidence="19">
    <location>
        <begin position="458"/>
        <end position="503"/>
    </location>
</feature>
<evidence type="ECO:0000256" key="4">
    <source>
        <dbReference type="ARBA" id="ARBA00022475"/>
    </source>
</evidence>
<reference evidence="23" key="1">
    <citation type="submission" date="2020-04" db="EMBL/GenBank/DDBJ databases">
        <authorList>
            <person name="Neveu A P."/>
        </authorList>
    </citation>
    <scope>NUCLEOTIDE SEQUENCE</scope>
    <source>
        <tissue evidence="23">Whole embryo</tissue>
    </source>
</reference>
<evidence type="ECO:0000256" key="20">
    <source>
        <dbReference type="SAM" id="MobiDB-lite"/>
    </source>
</evidence>
<evidence type="ECO:0000256" key="21">
    <source>
        <dbReference type="SAM" id="Phobius"/>
    </source>
</evidence>
<evidence type="ECO:0000256" key="7">
    <source>
        <dbReference type="ARBA" id="ARBA00022692"/>
    </source>
</evidence>
<evidence type="ECO:0000256" key="3">
    <source>
        <dbReference type="ARBA" id="ARBA00004389"/>
    </source>
</evidence>
<evidence type="ECO:0000256" key="15">
    <source>
        <dbReference type="ARBA" id="ARBA00060409"/>
    </source>
</evidence>
<evidence type="ECO:0000256" key="2">
    <source>
        <dbReference type="ARBA" id="ARBA00004304"/>
    </source>
</evidence>
<comment type="subunit">
    <text evidence="17">Homodimer. Interacts with myosin. Interacts with SIKE1 and both associate with the STRIPAK core complex composed of PP2A catalytic and scaffolding subunits, the striatins (PP2A regulatory subunits), the striatin-associated proteins MOB4, STRIP1 and STRIP2, PDCD10 and members of the STE20 kinases, such as STK24 and STK26. Interacts (via FHA domain) with STK3 (when phosphorylated); the interaction associates STK3 with the STRIPAK complex.</text>
</comment>
<feature type="coiled-coil region" evidence="19">
    <location>
        <begin position="168"/>
        <end position="386"/>
    </location>
</feature>
<gene>
    <name evidence="23" type="primary">Slmap</name>
</gene>
<evidence type="ECO:0000256" key="17">
    <source>
        <dbReference type="ARBA" id="ARBA00066015"/>
    </source>
</evidence>
<evidence type="ECO:0000259" key="22">
    <source>
        <dbReference type="PROSITE" id="PS50006"/>
    </source>
</evidence>
<dbReference type="AlphaFoldDB" id="A0A6F9DTL7"/>
<evidence type="ECO:0000256" key="14">
    <source>
        <dbReference type="ARBA" id="ARBA00057671"/>
    </source>
</evidence>
<evidence type="ECO:0000256" key="19">
    <source>
        <dbReference type="SAM" id="Coils"/>
    </source>
</evidence>
<evidence type="ECO:0000256" key="11">
    <source>
        <dbReference type="ARBA" id="ARBA00023128"/>
    </source>
</evidence>
<dbReference type="FunFam" id="2.60.200.20:FF:000003">
    <property type="entry name" value="sarcolemmal membrane-associated protein isoform X2"/>
    <property type="match status" value="1"/>
</dbReference>
<evidence type="ECO:0000256" key="12">
    <source>
        <dbReference type="ARBA" id="ARBA00023136"/>
    </source>
</evidence>
<dbReference type="PANTHER" id="PTHR15715:SF37">
    <property type="entry name" value="LD47843P"/>
    <property type="match status" value="1"/>
</dbReference>
<evidence type="ECO:0000256" key="8">
    <source>
        <dbReference type="ARBA" id="ARBA00022824"/>
    </source>
</evidence>
<keyword evidence="12 21" id="KW-0472">Membrane</keyword>
<evidence type="ECO:0000256" key="16">
    <source>
        <dbReference type="ARBA" id="ARBA00061687"/>
    </source>
</evidence>
<feature type="coiled-coil region" evidence="19">
    <location>
        <begin position="632"/>
        <end position="666"/>
    </location>
</feature>
<dbReference type="GO" id="GO:0031966">
    <property type="term" value="C:mitochondrial membrane"/>
    <property type="evidence" value="ECO:0007669"/>
    <property type="project" value="UniProtKB-SubCell"/>
</dbReference>
<dbReference type="Gene3D" id="2.60.200.20">
    <property type="match status" value="1"/>
</dbReference>
<comment type="similarity">
    <text evidence="16">Belongs to the SLMAP family.</text>
</comment>
<keyword evidence="7 21" id="KW-0812">Transmembrane</keyword>
<keyword evidence="11" id="KW-0496">Mitochondrion</keyword>
<evidence type="ECO:0000256" key="6">
    <source>
        <dbReference type="ARBA" id="ARBA00022553"/>
    </source>
</evidence>
<sequence>MTAIAFFHCRPNSHPFQDRQLTLKEPTKIGRSVARCRPSPNNAVFDCKVLSRNHALLWYENGKFYLQDTKSSNGTFVNNQRLSKASEESPAVEVNSCDIVQFGVDVVDNTKKVTHGCIVSQLRLYLPNGDEAKQSNHVWNNQIMDKVPYNNAYPVVQSQDLYQLHQYLQEALHREQMLEQKLALLQRLVVRSHDASEKGWQALIDEDRLLSRLEFLENQLQTFNKTQNEESLQTQLQTIQEEKYVYEKTSKETLRQALQEKLEAVRKLSNLERSLSNTEDECTHLRQMHEQTQNELTELAAVHQGKIKEIQEISEKLQETERKNKDTITELEQRKEEMQQNIEEITQEKETLSNAFETLKDKREKLDQLEHTNNNDLVNNNSLEEQGVQADLGTKLEELLNDSEQITNLINSADVNHNFKVKLQQLQKIQVDMETKEDLIETNHECIEDLKETLILAKEDAIENVNEVEDLREQLKVREAEMETKLNQTTNDLKQQLAQVKNDNECKNATLLELQAYVSKLETTNSELECAHKQEVESRLLAEGEMSKLHEERERQTAVINEASRELQAALSARESLLEREENVRLQVEESELMLNMCHNSSSESTSEAEELEPDDKNSVLPTTFVIFKAKLKELKSKLKDTDRQLLAVQEENFELKDQIESLQTQHTMEKSVPLNVEEVMSELLQATENSVSSSNAQMEEKWQQKLQEKEEALQESSAELKLALQKLAQQEEEFLQLQNELMVTRQTAEAVPQLREEVSSLESSLQERRESCSLLETQLQTNEQSLQNAQKEISTLQGKVEEDAESITKFANETESLQAEVQSQALLATAAYDKEREVRKQLEDDTSQLIAKEEQIARLEDELSICRKEKADVKSDFDALTLSLQEAQREKEEINSELQRLEQSRAEKESALEKELTSNKTLLEESLQEKEKLTSAMGNKDEELAEVTTRCQQLIREREENAMKLEGSLAMRRYSTAAVLIAFVSLLIYLIFGSS</sequence>
<keyword evidence="5" id="KW-0963">Cytoplasm</keyword>
<keyword evidence="9 21" id="KW-1133">Transmembrane helix</keyword>
<feature type="coiled-coil region" evidence="19">
    <location>
        <begin position="773"/>
        <end position="807"/>
    </location>
</feature>
<feature type="domain" description="FHA" evidence="22">
    <location>
        <begin position="27"/>
        <end position="82"/>
    </location>
</feature>
<dbReference type="InterPro" id="IPR000253">
    <property type="entry name" value="FHA_dom"/>
</dbReference>
<dbReference type="InterPro" id="IPR008984">
    <property type="entry name" value="SMAD_FHA_dom_sf"/>
</dbReference>
<feature type="coiled-coil region" evidence="19">
    <location>
        <begin position="696"/>
        <end position="748"/>
    </location>
</feature>
<dbReference type="GO" id="GO:0005813">
    <property type="term" value="C:centrosome"/>
    <property type="evidence" value="ECO:0007669"/>
    <property type="project" value="UniProtKB-SubCell"/>
</dbReference>
<comment type="function">
    <text evidence="14">Associates with the striatin-interacting phosphatase and kinase (STRIPAK) core complex, forming the extended (SIKE1:SLMAP)STRIPAK complex. The (SIKE1:SLMAP)STRIPAK complex dephosphorylates STK3 leading to the inhibition of Hippo signaling and the control of cell growth. May play a role during myoblast fusion.</text>
</comment>
<evidence type="ECO:0000256" key="10">
    <source>
        <dbReference type="ARBA" id="ARBA00023054"/>
    </source>
</evidence>
<dbReference type="PROSITE" id="PS50006">
    <property type="entry name" value="FHA_DOMAIN"/>
    <property type="match status" value="1"/>
</dbReference>
<evidence type="ECO:0000256" key="18">
    <source>
        <dbReference type="ARBA" id="ARBA00074026"/>
    </source>
</evidence>
<feature type="region of interest" description="Disordered" evidence="20">
    <location>
        <begin position="893"/>
        <end position="917"/>
    </location>
</feature>
<keyword evidence="6" id="KW-0597">Phosphoprotein</keyword>
<keyword evidence="13" id="KW-0206">Cytoskeleton</keyword>
<protein>
    <recommendedName>
        <fullName evidence="18">Sarcolemmal membrane-associated protein</fullName>
    </recommendedName>
</protein>
<keyword evidence="10 19" id="KW-0175">Coiled coil</keyword>
<proteinExistence type="evidence at transcript level"/>
<evidence type="ECO:0000256" key="1">
    <source>
        <dbReference type="ARBA" id="ARBA00004300"/>
    </source>
</evidence>
<dbReference type="GO" id="GO:0042383">
    <property type="term" value="C:sarcolemma"/>
    <property type="evidence" value="ECO:0007669"/>
    <property type="project" value="UniProtKB-SubCell"/>
</dbReference>
<dbReference type="PANTHER" id="PTHR15715">
    <property type="entry name" value="CENTROSOMAL PROTEIN OF 170 KDA"/>
    <property type="match status" value="1"/>
</dbReference>
<name>A0A6F9DTL7_9ASCI</name>
<keyword evidence="4" id="KW-1003">Cell membrane</keyword>
<feature type="coiled-coil region" evidence="19">
    <location>
        <begin position="546"/>
        <end position="580"/>
    </location>
</feature>
<comment type="subcellular location">
    <subcellularLocation>
        <location evidence="15">Cell membrane</location>
        <location evidence="15">Sarcolemma</location>
        <topology evidence="15">Single-pass type IV membrane protein</topology>
    </subcellularLocation>
    <subcellularLocation>
        <location evidence="1">Cytoplasm</location>
        <location evidence="1">Cytoskeleton</location>
        <location evidence="1">Microtubule organizing center</location>
        <location evidence="1">Centrosome</location>
    </subcellularLocation>
    <subcellularLocation>
        <location evidence="3">Endoplasmic reticulum membrane</location>
        <topology evidence="3">Single-pass membrane protein</topology>
    </subcellularLocation>
    <subcellularLocation>
        <location evidence="2">Mitochondrion membrane</location>
        <topology evidence="2">Single-pass membrane protein</topology>
    </subcellularLocation>
</comment>
<dbReference type="CDD" id="cd21911">
    <property type="entry name" value="CC1_SLMAP"/>
    <property type="match status" value="1"/>
</dbReference>
<dbReference type="CDD" id="cd22679">
    <property type="entry name" value="FHA_SLMAP"/>
    <property type="match status" value="1"/>
</dbReference>
<dbReference type="GO" id="GO:0005789">
    <property type="term" value="C:endoplasmic reticulum membrane"/>
    <property type="evidence" value="ECO:0007669"/>
    <property type="project" value="UniProtKB-SubCell"/>
</dbReference>
<keyword evidence="8" id="KW-0256">Endoplasmic reticulum</keyword>
<dbReference type="Pfam" id="PF00498">
    <property type="entry name" value="FHA"/>
    <property type="match status" value="1"/>
</dbReference>
<dbReference type="InterPro" id="IPR051176">
    <property type="entry name" value="Cent_Immune-Sig_Mod"/>
</dbReference>
<organism evidence="23">
    <name type="scientific">Phallusia mammillata</name>
    <dbReference type="NCBI Taxonomy" id="59560"/>
    <lineage>
        <taxon>Eukaryota</taxon>
        <taxon>Metazoa</taxon>
        <taxon>Chordata</taxon>
        <taxon>Tunicata</taxon>
        <taxon>Ascidiacea</taxon>
        <taxon>Phlebobranchia</taxon>
        <taxon>Ascidiidae</taxon>
        <taxon>Phallusia</taxon>
    </lineage>
</organism>
<evidence type="ECO:0000256" key="5">
    <source>
        <dbReference type="ARBA" id="ARBA00022490"/>
    </source>
</evidence>
<evidence type="ECO:0000256" key="13">
    <source>
        <dbReference type="ARBA" id="ARBA00023212"/>
    </source>
</evidence>
<dbReference type="SUPFAM" id="SSF49879">
    <property type="entry name" value="SMAD/FHA domain"/>
    <property type="match status" value="1"/>
</dbReference>
<evidence type="ECO:0000256" key="9">
    <source>
        <dbReference type="ARBA" id="ARBA00022989"/>
    </source>
</evidence>
<dbReference type="SMART" id="SM00240">
    <property type="entry name" value="FHA"/>
    <property type="match status" value="1"/>
</dbReference>
<accession>A0A6F9DTL7</accession>
<feature type="transmembrane region" description="Helical" evidence="21">
    <location>
        <begin position="975"/>
        <end position="993"/>
    </location>
</feature>